<keyword evidence="2" id="KW-1185">Reference proteome</keyword>
<dbReference type="EMBL" id="OU892277">
    <property type="protein sequence ID" value="CAG9761108.1"/>
    <property type="molecule type" value="Genomic_DNA"/>
</dbReference>
<dbReference type="AlphaFoldDB" id="A0A9N9QJF5"/>
<organism evidence="1 2">
    <name type="scientific">Ceutorhynchus assimilis</name>
    <name type="common">cabbage seed weevil</name>
    <dbReference type="NCBI Taxonomy" id="467358"/>
    <lineage>
        <taxon>Eukaryota</taxon>
        <taxon>Metazoa</taxon>
        <taxon>Ecdysozoa</taxon>
        <taxon>Arthropoda</taxon>
        <taxon>Hexapoda</taxon>
        <taxon>Insecta</taxon>
        <taxon>Pterygota</taxon>
        <taxon>Neoptera</taxon>
        <taxon>Endopterygota</taxon>
        <taxon>Coleoptera</taxon>
        <taxon>Polyphaga</taxon>
        <taxon>Cucujiformia</taxon>
        <taxon>Curculionidae</taxon>
        <taxon>Ceutorhynchinae</taxon>
        <taxon>Ceutorhynchus</taxon>
    </lineage>
</organism>
<gene>
    <name evidence="1" type="ORF">CEUTPL_LOCUS1819</name>
</gene>
<evidence type="ECO:0000313" key="1">
    <source>
        <dbReference type="EMBL" id="CAG9761108.1"/>
    </source>
</evidence>
<dbReference type="Proteomes" id="UP001152799">
    <property type="component" value="Chromosome 1"/>
</dbReference>
<accession>A0A9N9QJF5</accession>
<proteinExistence type="predicted"/>
<evidence type="ECO:0000313" key="2">
    <source>
        <dbReference type="Proteomes" id="UP001152799"/>
    </source>
</evidence>
<name>A0A9N9QJF5_9CUCU</name>
<sequence>MKCIEFSDCGCFCQQLINVLKATARSIESTSEYLGQPKKRISPQVSGRPVESASAVKSTVTTWKAARSGSDLSPSSIFRCLP</sequence>
<reference evidence="1" key="1">
    <citation type="submission" date="2022-01" db="EMBL/GenBank/DDBJ databases">
        <authorList>
            <person name="King R."/>
        </authorList>
    </citation>
    <scope>NUCLEOTIDE SEQUENCE</scope>
</reference>
<protein>
    <submittedName>
        <fullName evidence="1">Uncharacterized protein</fullName>
    </submittedName>
</protein>